<dbReference type="EMBL" id="JAPCWZ010000003">
    <property type="protein sequence ID" value="KAK8875066.1"/>
    <property type="molecule type" value="Genomic_DNA"/>
</dbReference>
<proteinExistence type="predicted"/>
<evidence type="ECO:0000313" key="3">
    <source>
        <dbReference type="Proteomes" id="UP001390339"/>
    </source>
</evidence>
<accession>A0ABR2JBX7</accession>
<protein>
    <submittedName>
        <fullName evidence="2">Uncharacterized protein</fullName>
    </submittedName>
</protein>
<dbReference type="Proteomes" id="UP001390339">
    <property type="component" value="Unassembled WGS sequence"/>
</dbReference>
<evidence type="ECO:0000256" key="1">
    <source>
        <dbReference type="SAM" id="MobiDB-lite"/>
    </source>
</evidence>
<feature type="region of interest" description="Disordered" evidence="1">
    <location>
        <begin position="120"/>
        <end position="160"/>
    </location>
</feature>
<keyword evidence="3" id="KW-1185">Reference proteome</keyword>
<organism evidence="2 3">
    <name type="scientific">Apiospora arundinis</name>
    <dbReference type="NCBI Taxonomy" id="335852"/>
    <lineage>
        <taxon>Eukaryota</taxon>
        <taxon>Fungi</taxon>
        <taxon>Dikarya</taxon>
        <taxon>Ascomycota</taxon>
        <taxon>Pezizomycotina</taxon>
        <taxon>Sordariomycetes</taxon>
        <taxon>Xylariomycetidae</taxon>
        <taxon>Amphisphaeriales</taxon>
        <taxon>Apiosporaceae</taxon>
        <taxon>Apiospora</taxon>
    </lineage>
</organism>
<evidence type="ECO:0000313" key="2">
    <source>
        <dbReference type="EMBL" id="KAK8875066.1"/>
    </source>
</evidence>
<name>A0ABR2JBX7_9PEZI</name>
<reference evidence="2 3" key="1">
    <citation type="journal article" date="2024" name="IMA Fungus">
        <title>Apiospora arundinis, a panoply of carbohydrate-active enzymes and secondary metabolites.</title>
        <authorList>
            <person name="Sorensen T."/>
            <person name="Petersen C."/>
            <person name="Muurmann A.T."/>
            <person name="Christiansen J.V."/>
            <person name="Brundto M.L."/>
            <person name="Overgaard C.K."/>
            <person name="Boysen A.T."/>
            <person name="Wollenberg R.D."/>
            <person name="Larsen T.O."/>
            <person name="Sorensen J.L."/>
            <person name="Nielsen K.L."/>
            <person name="Sondergaard T.E."/>
        </authorList>
    </citation>
    <scope>NUCLEOTIDE SEQUENCE [LARGE SCALE GENOMIC DNA]</scope>
    <source>
        <strain evidence="2 3">AAU 773</strain>
    </source>
</reference>
<gene>
    <name evidence="2" type="ORF">PGQ11_005580</name>
</gene>
<sequence>MGRFAYRTEDLLVRGGRNAGEGTHSVTWGISVKDEGTTHRDHADVVSDKVQDHHGSPGRVVGVIHNGLAGRVAHVPRRPALRVGLGHGLVVEVLELARVELLHQALPDPRLDLRGVRAPAQQVEGHVEPGRPLPRHGPGRLPADPRVQRERQRVRPQAEAGLPEVDLGQGLVEAGPRGGLLKGLERGVAAQGSGYAARAPHEQAVHVLLVGGPHLRVVPLVPGGEQQVREGVGVPERGTPLLPVLGQHPGHHVVPGPPVAQRTEEYKRSHRLRAAIIPGAADVAAGSIRIKVVAGPDEVQGPAQPLDHGQHLKLGRRLIEKEMNEADEVAKHHVNFPLFLLDRVHARVKNPWHSSCCRLLDDAITHKMHRSCAKDDRVSHEAALYQGAHAGFECIELLRIERCLRAQVPELLQRLLHGLGRGSDRRATAEGENQDICV</sequence>
<comment type="caution">
    <text evidence="2">The sequence shown here is derived from an EMBL/GenBank/DDBJ whole genome shotgun (WGS) entry which is preliminary data.</text>
</comment>